<sequence>MAEVIAHILLVGGNQFAYRVGRLLIAIMTLGNLSIEPLPKHFATHFTQAFDDNEIIREEDHAKYAVSYEKALTIGYIVLLAGLCAIIFVFRDYFIDTK</sequence>
<keyword evidence="1" id="KW-0812">Transmembrane</keyword>
<protein>
    <submittedName>
        <fullName evidence="2">Uncharacterized protein</fullName>
    </submittedName>
</protein>
<dbReference type="AlphaFoldDB" id="A0A7X8TQN2"/>
<dbReference type="EMBL" id="JABAIK010000007">
    <property type="protein sequence ID" value="NLS12979.1"/>
    <property type="molecule type" value="Genomic_DNA"/>
</dbReference>
<keyword evidence="1" id="KW-0472">Membrane</keyword>
<organism evidence="2 3">
    <name type="scientific">Vibrio agarilyticus</name>
    <dbReference type="NCBI Taxonomy" id="2726741"/>
    <lineage>
        <taxon>Bacteria</taxon>
        <taxon>Pseudomonadati</taxon>
        <taxon>Pseudomonadota</taxon>
        <taxon>Gammaproteobacteria</taxon>
        <taxon>Vibrionales</taxon>
        <taxon>Vibrionaceae</taxon>
        <taxon>Vibrio</taxon>
    </lineage>
</organism>
<accession>A0A7X8TQN2</accession>
<name>A0A7X8TQN2_9VIBR</name>
<dbReference type="RefSeq" id="WP_168836073.1">
    <property type="nucleotide sequence ID" value="NZ_JABAIK010000007.1"/>
</dbReference>
<evidence type="ECO:0000313" key="3">
    <source>
        <dbReference type="Proteomes" id="UP000535589"/>
    </source>
</evidence>
<reference evidence="2 3" key="1">
    <citation type="submission" date="2020-04" db="EMBL/GenBank/DDBJ databases">
        <title>Vibrio sp. SM6, a novel species isolated from seawater.</title>
        <authorList>
            <person name="Wang X."/>
        </authorList>
    </citation>
    <scope>NUCLEOTIDE SEQUENCE [LARGE SCALE GENOMIC DNA]</scope>
    <source>
        <strain evidence="2 3">SM6</strain>
    </source>
</reference>
<proteinExistence type="predicted"/>
<keyword evidence="1" id="KW-1133">Transmembrane helix</keyword>
<gene>
    <name evidence="2" type="ORF">HGP28_08755</name>
</gene>
<evidence type="ECO:0000313" key="2">
    <source>
        <dbReference type="EMBL" id="NLS12979.1"/>
    </source>
</evidence>
<comment type="caution">
    <text evidence="2">The sequence shown here is derived from an EMBL/GenBank/DDBJ whole genome shotgun (WGS) entry which is preliminary data.</text>
</comment>
<evidence type="ECO:0000256" key="1">
    <source>
        <dbReference type="SAM" id="Phobius"/>
    </source>
</evidence>
<feature type="transmembrane region" description="Helical" evidence="1">
    <location>
        <begin position="71"/>
        <end position="90"/>
    </location>
</feature>
<dbReference type="Proteomes" id="UP000535589">
    <property type="component" value="Unassembled WGS sequence"/>
</dbReference>
<keyword evidence="3" id="KW-1185">Reference proteome</keyword>